<dbReference type="InterPro" id="IPR005368">
    <property type="entry name" value="UPF0175"/>
</dbReference>
<dbReference type="Pfam" id="PF03683">
    <property type="entry name" value="UPF0175"/>
    <property type="match status" value="1"/>
</dbReference>
<proteinExistence type="predicted"/>
<dbReference type="KEGG" id="npv:OHM77_08145"/>
<protein>
    <submittedName>
        <fullName evidence="1">UPF0175 family protein</fullName>
    </submittedName>
</protein>
<accession>A0AA49FJB2</accession>
<sequence length="82" mass="8873">MNTMTIELPVEGLPSPAELPNNFSDEARYLLALKLFEQGRISSGKAGRLAGMGRVEFLLAASRDGVPVVDMTDEEMAEEFAA</sequence>
<evidence type="ECO:0000313" key="1">
    <source>
        <dbReference type="EMBL" id="WIM04671.1"/>
    </source>
</evidence>
<organism evidence="1">
    <name type="scientific">Candidatus Nitricoxidivorans perseverans</name>
    <dbReference type="NCBI Taxonomy" id="2975601"/>
    <lineage>
        <taxon>Bacteria</taxon>
        <taxon>Pseudomonadati</taxon>
        <taxon>Pseudomonadota</taxon>
        <taxon>Betaproteobacteria</taxon>
        <taxon>Nitrosomonadales</taxon>
        <taxon>Sterolibacteriaceae</taxon>
        <taxon>Candidatus Nitricoxidivorans</taxon>
    </lineage>
</organism>
<dbReference type="AlphaFoldDB" id="A0AA49FJB2"/>
<dbReference type="Proteomes" id="UP001234916">
    <property type="component" value="Chromosome"/>
</dbReference>
<dbReference type="EMBL" id="CP107246">
    <property type="protein sequence ID" value="WIM04671.1"/>
    <property type="molecule type" value="Genomic_DNA"/>
</dbReference>
<reference evidence="1" key="1">
    <citation type="journal article" date="2023" name="Nat. Microbiol.">
        <title>Enrichment and characterization of a nitric oxide-reducing microbial community in a continuous bioreactor.</title>
        <authorList>
            <person name="Garrido-Amador P."/>
            <person name="Stortenbeker N."/>
            <person name="Wessels H.J.C.T."/>
            <person name="Speth D.R."/>
            <person name="Garcia-Heredia I."/>
            <person name="Kartal B."/>
        </authorList>
    </citation>
    <scope>NUCLEOTIDE SEQUENCE</scope>
    <source>
        <strain evidence="1">MAG1</strain>
    </source>
</reference>
<name>A0AA49FJB2_9PROT</name>
<gene>
    <name evidence="1" type="ORF">OHM77_08145</name>
</gene>